<feature type="chain" id="PRO_5013357318" evidence="1">
    <location>
        <begin position="16"/>
        <end position="72"/>
    </location>
</feature>
<sequence>MILLLLMHNILGVPGLKNKMSGLCSAQLQSSLLEPETSIQGVAVTSMLGQVICQILDPQGTSSPGNPIRWGE</sequence>
<evidence type="ECO:0000313" key="2">
    <source>
        <dbReference type="EMBL" id="KYO43121.1"/>
    </source>
</evidence>
<gene>
    <name evidence="2" type="ORF">Y1Q_0017458</name>
</gene>
<feature type="signal peptide" evidence="1">
    <location>
        <begin position="1"/>
        <end position="15"/>
    </location>
</feature>
<name>A0A151P214_ALLMI</name>
<protein>
    <submittedName>
        <fullName evidence="2">Uncharacterized protein</fullName>
    </submittedName>
</protein>
<proteinExistence type="predicted"/>
<comment type="caution">
    <text evidence="2">The sequence shown here is derived from an EMBL/GenBank/DDBJ whole genome shotgun (WGS) entry which is preliminary data.</text>
</comment>
<organism evidence="2 3">
    <name type="scientific">Alligator mississippiensis</name>
    <name type="common">American alligator</name>
    <dbReference type="NCBI Taxonomy" id="8496"/>
    <lineage>
        <taxon>Eukaryota</taxon>
        <taxon>Metazoa</taxon>
        <taxon>Chordata</taxon>
        <taxon>Craniata</taxon>
        <taxon>Vertebrata</taxon>
        <taxon>Euteleostomi</taxon>
        <taxon>Archelosauria</taxon>
        <taxon>Archosauria</taxon>
        <taxon>Crocodylia</taxon>
        <taxon>Alligatoridae</taxon>
        <taxon>Alligatorinae</taxon>
        <taxon>Alligator</taxon>
    </lineage>
</organism>
<dbReference type="EMBL" id="AKHW03001210">
    <property type="protein sequence ID" value="KYO43121.1"/>
    <property type="molecule type" value="Genomic_DNA"/>
</dbReference>
<dbReference type="Proteomes" id="UP000050525">
    <property type="component" value="Unassembled WGS sequence"/>
</dbReference>
<keyword evidence="3" id="KW-1185">Reference proteome</keyword>
<dbReference type="AlphaFoldDB" id="A0A151P214"/>
<accession>A0A151P214</accession>
<evidence type="ECO:0000313" key="3">
    <source>
        <dbReference type="Proteomes" id="UP000050525"/>
    </source>
</evidence>
<evidence type="ECO:0000256" key="1">
    <source>
        <dbReference type="SAM" id="SignalP"/>
    </source>
</evidence>
<keyword evidence="1" id="KW-0732">Signal</keyword>
<reference evidence="2 3" key="1">
    <citation type="journal article" date="2012" name="Genome Biol.">
        <title>Sequencing three crocodilian genomes to illuminate the evolution of archosaurs and amniotes.</title>
        <authorList>
            <person name="St John J.A."/>
            <person name="Braun E.L."/>
            <person name="Isberg S.R."/>
            <person name="Miles L.G."/>
            <person name="Chong A.Y."/>
            <person name="Gongora J."/>
            <person name="Dalzell P."/>
            <person name="Moran C."/>
            <person name="Bed'hom B."/>
            <person name="Abzhanov A."/>
            <person name="Burgess S.C."/>
            <person name="Cooksey A.M."/>
            <person name="Castoe T.A."/>
            <person name="Crawford N.G."/>
            <person name="Densmore L.D."/>
            <person name="Drew J.C."/>
            <person name="Edwards S.V."/>
            <person name="Faircloth B.C."/>
            <person name="Fujita M.K."/>
            <person name="Greenwold M.J."/>
            <person name="Hoffmann F.G."/>
            <person name="Howard J.M."/>
            <person name="Iguchi T."/>
            <person name="Janes D.E."/>
            <person name="Khan S.Y."/>
            <person name="Kohno S."/>
            <person name="de Koning A.J."/>
            <person name="Lance S.L."/>
            <person name="McCarthy F.M."/>
            <person name="McCormack J.E."/>
            <person name="Merchant M.E."/>
            <person name="Peterson D.G."/>
            <person name="Pollock D.D."/>
            <person name="Pourmand N."/>
            <person name="Raney B.J."/>
            <person name="Roessler K.A."/>
            <person name="Sanford J.R."/>
            <person name="Sawyer R.H."/>
            <person name="Schmidt C.J."/>
            <person name="Triplett E.W."/>
            <person name="Tuberville T.D."/>
            <person name="Venegas-Anaya M."/>
            <person name="Howard J.T."/>
            <person name="Jarvis E.D."/>
            <person name="Guillette L.J.Jr."/>
            <person name="Glenn T.C."/>
            <person name="Green R.E."/>
            <person name="Ray D.A."/>
        </authorList>
    </citation>
    <scope>NUCLEOTIDE SEQUENCE [LARGE SCALE GENOMIC DNA]</scope>
    <source>
        <strain evidence="2">KSC_2009_1</strain>
    </source>
</reference>